<evidence type="ECO:0000313" key="2">
    <source>
        <dbReference type="EMBL" id="KAK3347532.1"/>
    </source>
</evidence>
<protein>
    <submittedName>
        <fullName evidence="2">Uncharacterized protein</fullName>
    </submittedName>
</protein>
<organism evidence="2 3">
    <name type="scientific">Neurospora tetraspora</name>
    <dbReference type="NCBI Taxonomy" id="94610"/>
    <lineage>
        <taxon>Eukaryota</taxon>
        <taxon>Fungi</taxon>
        <taxon>Dikarya</taxon>
        <taxon>Ascomycota</taxon>
        <taxon>Pezizomycotina</taxon>
        <taxon>Sordariomycetes</taxon>
        <taxon>Sordariomycetidae</taxon>
        <taxon>Sordariales</taxon>
        <taxon>Sordariaceae</taxon>
        <taxon>Neurospora</taxon>
    </lineage>
</organism>
<evidence type="ECO:0000313" key="3">
    <source>
        <dbReference type="Proteomes" id="UP001278500"/>
    </source>
</evidence>
<comment type="caution">
    <text evidence="2">The sequence shown here is derived from an EMBL/GenBank/DDBJ whole genome shotgun (WGS) entry which is preliminary data.</text>
</comment>
<dbReference type="Proteomes" id="UP001278500">
    <property type="component" value="Unassembled WGS sequence"/>
</dbReference>
<dbReference type="AlphaFoldDB" id="A0AAE0JGP6"/>
<dbReference type="RefSeq" id="XP_062682614.1">
    <property type="nucleotide sequence ID" value="XM_062830978.1"/>
</dbReference>
<evidence type="ECO:0000256" key="1">
    <source>
        <dbReference type="SAM" id="MobiDB-lite"/>
    </source>
</evidence>
<dbReference type="EMBL" id="JAUEPP010000003">
    <property type="protein sequence ID" value="KAK3347532.1"/>
    <property type="molecule type" value="Genomic_DNA"/>
</dbReference>
<reference evidence="2" key="1">
    <citation type="journal article" date="2023" name="Mol. Phylogenet. Evol.">
        <title>Genome-scale phylogeny and comparative genomics of the fungal order Sordariales.</title>
        <authorList>
            <person name="Hensen N."/>
            <person name="Bonometti L."/>
            <person name="Westerberg I."/>
            <person name="Brannstrom I.O."/>
            <person name="Guillou S."/>
            <person name="Cros-Aarteil S."/>
            <person name="Calhoun S."/>
            <person name="Haridas S."/>
            <person name="Kuo A."/>
            <person name="Mondo S."/>
            <person name="Pangilinan J."/>
            <person name="Riley R."/>
            <person name="LaButti K."/>
            <person name="Andreopoulos B."/>
            <person name="Lipzen A."/>
            <person name="Chen C."/>
            <person name="Yan M."/>
            <person name="Daum C."/>
            <person name="Ng V."/>
            <person name="Clum A."/>
            <person name="Steindorff A."/>
            <person name="Ohm R.A."/>
            <person name="Martin F."/>
            <person name="Silar P."/>
            <person name="Natvig D.O."/>
            <person name="Lalanne C."/>
            <person name="Gautier V."/>
            <person name="Ament-Velasquez S.L."/>
            <person name="Kruys A."/>
            <person name="Hutchinson M.I."/>
            <person name="Powell A.J."/>
            <person name="Barry K."/>
            <person name="Miller A.N."/>
            <person name="Grigoriev I.V."/>
            <person name="Debuchy R."/>
            <person name="Gladieux P."/>
            <person name="Hiltunen Thoren M."/>
            <person name="Johannesson H."/>
        </authorList>
    </citation>
    <scope>NUCLEOTIDE SEQUENCE</scope>
    <source>
        <strain evidence="2">CBS 560.94</strain>
    </source>
</reference>
<gene>
    <name evidence="2" type="ORF">B0H65DRAFT_587491</name>
</gene>
<dbReference type="GeneID" id="87868132"/>
<feature type="region of interest" description="Disordered" evidence="1">
    <location>
        <begin position="536"/>
        <end position="574"/>
    </location>
</feature>
<keyword evidence="3" id="KW-1185">Reference proteome</keyword>
<feature type="compositionally biased region" description="Basic and acidic residues" evidence="1">
    <location>
        <begin position="537"/>
        <end position="563"/>
    </location>
</feature>
<proteinExistence type="predicted"/>
<feature type="region of interest" description="Disordered" evidence="1">
    <location>
        <begin position="1"/>
        <end position="22"/>
    </location>
</feature>
<accession>A0AAE0JGP6</accession>
<sequence length="574" mass="66070">MSVPDAPKALSPPGPSWLLRGSNQERHSQVVSKLLAKNDRLDPDGVEALFDLARNATIRQLLALNKKPPAISESYFSWLADKMVWTRFVPDELFTFEEPQLSPGLFLHPSVEYATALLSHKSKQRELMLQAAAGSTTEPNPRWRFKKIGSPTERMKLMRDVLHRDSWPAITKTRHLTIRSPFGLTLHSSLWNNNVGQLKRILPGSQTLPAVLCPWGRDSPLRLEVTSSALARGFLDLVLLLDGESTERICGAVAEQFISGYMFLLKWYLNICCPAQGEHPVGVNLYAAVIYQREKAFGHPYDKAYSWVDNPLDLKIMHEQLARAETLLWLNWQKVAETAYSTSEISKANTFEAAKAAIYKAADCSFMSGIKREHALLLLHEIWQRRGSFLDRFEIEKEYDRLVTDYLLPDVVSTLDNFFDINEMPEKMREWAAANPFDIKRKDTEQLCELMWRAWRQRMAGFEEKQKKVLFMYQVQHARKMYREYLAELKLCGKGVDELKEFVSKNEARFFLSEELRLQLALDEYEKQLDAPALDVCQKEGEEKMEASQNDKQEKDAEREHNENGTAPPERQPE</sequence>
<name>A0AAE0JGP6_9PEZI</name>
<reference evidence="2" key="2">
    <citation type="submission" date="2023-06" db="EMBL/GenBank/DDBJ databases">
        <authorList>
            <consortium name="Lawrence Berkeley National Laboratory"/>
            <person name="Haridas S."/>
            <person name="Hensen N."/>
            <person name="Bonometti L."/>
            <person name="Westerberg I."/>
            <person name="Brannstrom I.O."/>
            <person name="Guillou S."/>
            <person name="Cros-Aarteil S."/>
            <person name="Calhoun S."/>
            <person name="Kuo A."/>
            <person name="Mondo S."/>
            <person name="Pangilinan J."/>
            <person name="Riley R."/>
            <person name="Labutti K."/>
            <person name="Andreopoulos B."/>
            <person name="Lipzen A."/>
            <person name="Chen C."/>
            <person name="Yanf M."/>
            <person name="Daum C."/>
            <person name="Ng V."/>
            <person name="Clum A."/>
            <person name="Steindorff A."/>
            <person name="Ohm R."/>
            <person name="Martin F."/>
            <person name="Silar P."/>
            <person name="Natvig D."/>
            <person name="Lalanne C."/>
            <person name="Gautier V."/>
            <person name="Ament-Velasquez S.L."/>
            <person name="Kruys A."/>
            <person name="Hutchinson M.I."/>
            <person name="Powell A.J."/>
            <person name="Barry K."/>
            <person name="Miller A.N."/>
            <person name="Grigoriev I.V."/>
            <person name="Debuchy R."/>
            <person name="Gladieux P."/>
            <person name="Thoren M.H."/>
            <person name="Johannesson H."/>
        </authorList>
    </citation>
    <scope>NUCLEOTIDE SEQUENCE</scope>
    <source>
        <strain evidence="2">CBS 560.94</strain>
    </source>
</reference>